<dbReference type="InParanoid" id="A0A1Q3BDC2"/>
<sequence>MFNGIMDPELFKLAQEQLSRMSPAEFTKIQQQMMSNPDLMRMASESMQNMRPEDLKHAAEQLKHTHPVEMAEIGEKMANASPQDIAALRARVDAQMNYEISAAQMMKDQGNVLHGQGRFHDALQKYLLAKKSLVDIPSSKGRTLLLACSLNLMSCYLKTKQYDECIDEGSEVLAYDARNVKALYRRGQAYTALGQLDDAVSDLSKAHEASPQDETIADVLKDAKERLSNDSGPSAPRRLVVEEIAEEVGTASSGNQQKSSEKYSVTQQRGSTDVSSSGNRPSWIDLTSKLECSQALKDDPETQRMFQNFISNVDPSTLATLSDGKVGDVSPSMFEAASNMISKMSPEELQRMFQMASSLEGGSSNSNSFGPGLAPPNVSPDILKTASDMMSNMSEEERQRMFQMASSLQGKNPYTSGGSLNSDKISPWSVHPNMTPDLVKTATDMMSKMSAEEHQKMFEMASSMSKKDSVPTALASNTHGLSLGTQLTLSESRESTTLNRDNIVDETPPSFVSNIMSAPLSNIPNSTADLQEQMRNQMKDPAMQQMFTSVIQNMSPSVMANMNEQLGLKLSPEDLAKAQQAMSSFSPKDLDRMMRWADRIHTGVEGMKKTKNWLLGKPGMISAICILILAITLHRMGYIGS</sequence>
<feature type="compositionally biased region" description="Low complexity" evidence="2">
    <location>
        <begin position="357"/>
        <end position="372"/>
    </location>
</feature>
<evidence type="ECO:0000313" key="3">
    <source>
        <dbReference type="EMBL" id="GAV65905.1"/>
    </source>
</evidence>
<keyword evidence="4" id="KW-1185">Reference proteome</keyword>
<accession>A0A1Q3BDC2</accession>
<dbReference type="SUPFAM" id="SSF48452">
    <property type="entry name" value="TPR-like"/>
    <property type="match status" value="1"/>
</dbReference>
<feature type="region of interest" description="Disordered" evidence="2">
    <location>
        <begin position="248"/>
        <end position="282"/>
    </location>
</feature>
<feature type="region of interest" description="Disordered" evidence="2">
    <location>
        <begin position="356"/>
        <end position="377"/>
    </location>
</feature>
<dbReference type="FunCoup" id="A0A1Q3BDC2">
    <property type="interactions" value="2324"/>
</dbReference>
<reference evidence="4" key="1">
    <citation type="submission" date="2016-04" db="EMBL/GenBank/DDBJ databases">
        <title>Cephalotus genome sequencing.</title>
        <authorList>
            <person name="Fukushima K."/>
            <person name="Hasebe M."/>
            <person name="Fang X."/>
        </authorList>
    </citation>
    <scope>NUCLEOTIDE SEQUENCE [LARGE SCALE GENOMIC DNA]</scope>
    <source>
        <strain evidence="4">cv. St1</strain>
    </source>
</reference>
<comment type="caution">
    <text evidence="3">The sequence shown here is derived from an EMBL/GenBank/DDBJ whole genome shotgun (WGS) entry which is preliminary data.</text>
</comment>
<protein>
    <submittedName>
        <fullName evidence="3">TPR_11 domain-containing protein</fullName>
    </submittedName>
</protein>
<dbReference type="EMBL" id="BDDD01000440">
    <property type="protein sequence ID" value="GAV65905.1"/>
    <property type="molecule type" value="Genomic_DNA"/>
</dbReference>
<feature type="repeat" description="TPR" evidence="1">
    <location>
        <begin position="180"/>
        <end position="213"/>
    </location>
</feature>
<evidence type="ECO:0000313" key="4">
    <source>
        <dbReference type="Proteomes" id="UP000187406"/>
    </source>
</evidence>
<gene>
    <name evidence="3" type="ORF">CFOL_v3_09417</name>
</gene>
<keyword evidence="1" id="KW-0802">TPR repeat</keyword>
<dbReference type="PROSITE" id="PS50005">
    <property type="entry name" value="TPR"/>
    <property type="match status" value="1"/>
</dbReference>
<dbReference type="PANTHER" id="PTHR48433">
    <property type="entry name" value="OUTER ENVELOPE PROTEIN 61-LIKE"/>
    <property type="match status" value="1"/>
</dbReference>
<dbReference type="InterPro" id="IPR019734">
    <property type="entry name" value="TPR_rpt"/>
</dbReference>
<dbReference type="InterPro" id="IPR011990">
    <property type="entry name" value="TPR-like_helical_dom_sf"/>
</dbReference>
<dbReference type="OrthoDB" id="245563at2759"/>
<evidence type="ECO:0000256" key="2">
    <source>
        <dbReference type="SAM" id="MobiDB-lite"/>
    </source>
</evidence>
<dbReference type="Proteomes" id="UP000187406">
    <property type="component" value="Unassembled WGS sequence"/>
</dbReference>
<evidence type="ECO:0000256" key="1">
    <source>
        <dbReference type="PROSITE-ProRule" id="PRU00339"/>
    </source>
</evidence>
<dbReference type="SMART" id="SM00028">
    <property type="entry name" value="TPR"/>
    <property type="match status" value="3"/>
</dbReference>
<dbReference type="STRING" id="3775.A0A1Q3BDC2"/>
<dbReference type="InterPro" id="IPR053319">
    <property type="entry name" value="OEP61"/>
</dbReference>
<proteinExistence type="predicted"/>
<dbReference type="AlphaFoldDB" id="A0A1Q3BDC2"/>
<organism evidence="3 4">
    <name type="scientific">Cephalotus follicularis</name>
    <name type="common">Albany pitcher plant</name>
    <dbReference type="NCBI Taxonomy" id="3775"/>
    <lineage>
        <taxon>Eukaryota</taxon>
        <taxon>Viridiplantae</taxon>
        <taxon>Streptophyta</taxon>
        <taxon>Embryophyta</taxon>
        <taxon>Tracheophyta</taxon>
        <taxon>Spermatophyta</taxon>
        <taxon>Magnoliopsida</taxon>
        <taxon>eudicotyledons</taxon>
        <taxon>Gunneridae</taxon>
        <taxon>Pentapetalae</taxon>
        <taxon>rosids</taxon>
        <taxon>fabids</taxon>
        <taxon>Oxalidales</taxon>
        <taxon>Cephalotaceae</taxon>
        <taxon>Cephalotus</taxon>
    </lineage>
</organism>
<name>A0A1Q3BDC2_CEPFO</name>
<dbReference type="PANTHER" id="PTHR48433:SF1">
    <property type="entry name" value="OUTER ENVELOPE PROTEIN 61-LIKE"/>
    <property type="match status" value="1"/>
</dbReference>
<feature type="compositionally biased region" description="Polar residues" evidence="2">
    <location>
        <begin position="250"/>
        <end position="280"/>
    </location>
</feature>
<dbReference type="Gene3D" id="1.25.40.10">
    <property type="entry name" value="Tetratricopeptide repeat domain"/>
    <property type="match status" value="1"/>
</dbReference>